<keyword evidence="12 16" id="KW-0505">Motor protein</keyword>
<evidence type="ECO:0000256" key="6">
    <source>
        <dbReference type="ARBA" id="ARBA00022701"/>
    </source>
</evidence>
<dbReference type="GO" id="GO:0030659">
    <property type="term" value="C:cytoplasmic vesicle membrane"/>
    <property type="evidence" value="ECO:0007669"/>
    <property type="project" value="UniProtKB-SubCell"/>
</dbReference>
<keyword evidence="11" id="KW-0472">Membrane</keyword>
<keyword evidence="8 16" id="KW-0067">ATP-binding</keyword>
<evidence type="ECO:0000256" key="10">
    <source>
        <dbReference type="ARBA" id="ARBA00023054"/>
    </source>
</evidence>
<dbReference type="SUPFAM" id="SSF52540">
    <property type="entry name" value="P-loop containing nucleoside triphosphate hydrolases"/>
    <property type="match status" value="1"/>
</dbReference>
<dbReference type="GO" id="GO:0005912">
    <property type="term" value="C:adherens junction"/>
    <property type="evidence" value="ECO:0007669"/>
    <property type="project" value="UniProtKB-SubCell"/>
</dbReference>
<keyword evidence="7 16" id="KW-0547">Nucleotide-binding</keyword>
<dbReference type="InterPro" id="IPR036961">
    <property type="entry name" value="Kinesin_motor_dom_sf"/>
</dbReference>
<dbReference type="PROSITE" id="PS00411">
    <property type="entry name" value="KINESIN_MOTOR_1"/>
    <property type="match status" value="1"/>
</dbReference>
<feature type="compositionally biased region" description="Low complexity" evidence="19">
    <location>
        <begin position="33"/>
        <end position="53"/>
    </location>
</feature>
<keyword evidence="13" id="KW-0206">Cytoskeleton</keyword>
<dbReference type="GO" id="GO:0003777">
    <property type="term" value="F:microtubule motor activity"/>
    <property type="evidence" value="ECO:0007669"/>
    <property type="project" value="InterPro"/>
</dbReference>
<name>A0A6J3QGK3_TURTR</name>
<keyword evidence="14" id="KW-0968">Cytoplasmic vesicle</keyword>
<keyword evidence="10 18" id="KW-0175">Coiled coil</keyword>
<keyword evidence="21" id="KW-1185">Reference proteome</keyword>
<evidence type="ECO:0000256" key="13">
    <source>
        <dbReference type="ARBA" id="ARBA00023212"/>
    </source>
</evidence>
<dbReference type="SMART" id="SM00129">
    <property type="entry name" value="KISc"/>
    <property type="match status" value="1"/>
</dbReference>
<evidence type="ECO:0000256" key="9">
    <source>
        <dbReference type="ARBA" id="ARBA00022949"/>
    </source>
</evidence>
<evidence type="ECO:0000256" key="11">
    <source>
        <dbReference type="ARBA" id="ARBA00023136"/>
    </source>
</evidence>
<organism evidence="21 22">
    <name type="scientific">Tursiops truncatus</name>
    <name type="common">Atlantic bottle-nosed dolphin</name>
    <name type="synonym">Delphinus truncatus</name>
    <dbReference type="NCBI Taxonomy" id="9739"/>
    <lineage>
        <taxon>Eukaryota</taxon>
        <taxon>Metazoa</taxon>
        <taxon>Chordata</taxon>
        <taxon>Craniata</taxon>
        <taxon>Vertebrata</taxon>
        <taxon>Euteleostomi</taxon>
        <taxon>Mammalia</taxon>
        <taxon>Eutheria</taxon>
        <taxon>Laurasiatheria</taxon>
        <taxon>Artiodactyla</taxon>
        <taxon>Whippomorpha</taxon>
        <taxon>Cetacea</taxon>
        <taxon>Odontoceti</taxon>
        <taxon>Delphinidae</taxon>
        <taxon>Tursiops</taxon>
    </lineage>
</organism>
<evidence type="ECO:0000256" key="17">
    <source>
        <dbReference type="RuleBase" id="RU000394"/>
    </source>
</evidence>
<dbReference type="PANTHER" id="PTHR47972:SF5">
    <property type="entry name" value="KINESIN-LIKE PROTEIN KIFC3"/>
    <property type="match status" value="1"/>
</dbReference>
<feature type="coiled-coil region" evidence="18">
    <location>
        <begin position="172"/>
        <end position="344"/>
    </location>
</feature>
<keyword evidence="5" id="KW-0597">Phosphoprotein</keyword>
<comment type="subcellular location">
    <subcellularLocation>
        <location evidence="3">Cell junction</location>
        <location evidence="3">Adherens junction</location>
    </subcellularLocation>
    <subcellularLocation>
        <location evidence="2">Cytoplasm</location>
        <location evidence="2">Cytoskeleton</location>
        <location evidence="2">Microtubule organizing center</location>
        <location evidence="2">Centrosome</location>
    </subcellularLocation>
    <subcellularLocation>
        <location evidence="1">Cytoplasmic vesicle membrane</location>
        <topology evidence="1">Peripheral membrane protein</topology>
    </subcellularLocation>
</comment>
<dbReference type="CDD" id="cd01366">
    <property type="entry name" value="KISc_C_terminal"/>
    <property type="match status" value="1"/>
</dbReference>
<dbReference type="CTD" id="3801"/>
<evidence type="ECO:0000256" key="4">
    <source>
        <dbReference type="ARBA" id="ARBA00022490"/>
    </source>
</evidence>
<dbReference type="GO" id="GO:0005874">
    <property type="term" value="C:microtubule"/>
    <property type="evidence" value="ECO:0007669"/>
    <property type="project" value="UniProtKB-KW"/>
</dbReference>
<keyword evidence="6 17" id="KW-0493">Microtubule</keyword>
<evidence type="ECO:0000256" key="18">
    <source>
        <dbReference type="SAM" id="Coils"/>
    </source>
</evidence>
<evidence type="ECO:0000313" key="22">
    <source>
        <dbReference type="RefSeq" id="XP_033701158.1"/>
    </source>
</evidence>
<dbReference type="InterPro" id="IPR027417">
    <property type="entry name" value="P-loop_NTPase"/>
</dbReference>
<evidence type="ECO:0000256" key="12">
    <source>
        <dbReference type="ARBA" id="ARBA00023175"/>
    </source>
</evidence>
<accession>A0A6J3QGK3</accession>
<evidence type="ECO:0000256" key="15">
    <source>
        <dbReference type="ARBA" id="ARBA00060102"/>
    </source>
</evidence>
<evidence type="ECO:0000256" key="1">
    <source>
        <dbReference type="ARBA" id="ARBA00004284"/>
    </source>
</evidence>
<dbReference type="GO" id="GO:0005813">
    <property type="term" value="C:centrosome"/>
    <property type="evidence" value="ECO:0007669"/>
    <property type="project" value="UniProtKB-SubCell"/>
</dbReference>
<evidence type="ECO:0000313" key="21">
    <source>
        <dbReference type="Proteomes" id="UP000245320"/>
    </source>
</evidence>
<feature type="region of interest" description="Disordered" evidence="19">
    <location>
        <begin position="110"/>
        <end position="148"/>
    </location>
</feature>
<dbReference type="RefSeq" id="XP_033701158.1">
    <property type="nucleotide sequence ID" value="XM_033845267.1"/>
</dbReference>
<reference evidence="22" key="1">
    <citation type="submission" date="2025-08" db="UniProtKB">
        <authorList>
            <consortium name="RefSeq"/>
        </authorList>
    </citation>
    <scope>IDENTIFICATION</scope>
    <source>
        <tissue evidence="22">Spleen</tissue>
    </source>
</reference>
<evidence type="ECO:0000256" key="2">
    <source>
        <dbReference type="ARBA" id="ARBA00004300"/>
    </source>
</evidence>
<evidence type="ECO:0000256" key="5">
    <source>
        <dbReference type="ARBA" id="ARBA00022553"/>
    </source>
</evidence>
<feature type="coiled-coil region" evidence="18">
    <location>
        <begin position="458"/>
        <end position="485"/>
    </location>
</feature>
<evidence type="ECO:0000256" key="8">
    <source>
        <dbReference type="ARBA" id="ARBA00022840"/>
    </source>
</evidence>
<evidence type="ECO:0000256" key="16">
    <source>
        <dbReference type="PROSITE-ProRule" id="PRU00283"/>
    </source>
</evidence>
<dbReference type="Gene3D" id="3.40.850.10">
    <property type="entry name" value="Kinesin motor domain"/>
    <property type="match status" value="1"/>
</dbReference>
<gene>
    <name evidence="22" type="primary">KIFC3</name>
</gene>
<dbReference type="GO" id="GO:0008017">
    <property type="term" value="F:microtubule binding"/>
    <property type="evidence" value="ECO:0007669"/>
    <property type="project" value="InterPro"/>
</dbReference>
<feature type="region of interest" description="Disordered" evidence="19">
    <location>
        <begin position="844"/>
        <end position="887"/>
    </location>
</feature>
<keyword evidence="4" id="KW-0963">Cytoplasm</keyword>
<proteinExistence type="inferred from homology"/>
<dbReference type="GO" id="GO:0005871">
    <property type="term" value="C:kinesin complex"/>
    <property type="evidence" value="ECO:0007669"/>
    <property type="project" value="UniProtKB-ARBA"/>
</dbReference>
<dbReference type="Pfam" id="PF00225">
    <property type="entry name" value="Kinesin"/>
    <property type="match status" value="1"/>
</dbReference>
<comment type="function">
    <text evidence="15">Minus-end microtubule-dependent motor protein. Involved in apically targeted transport. Required for zonula adherens maintenance.</text>
</comment>
<dbReference type="GO" id="GO:0005524">
    <property type="term" value="F:ATP binding"/>
    <property type="evidence" value="ECO:0007669"/>
    <property type="project" value="UniProtKB-UniRule"/>
</dbReference>
<dbReference type="PROSITE" id="PS50067">
    <property type="entry name" value="KINESIN_MOTOR_2"/>
    <property type="match status" value="1"/>
</dbReference>
<evidence type="ECO:0000256" key="14">
    <source>
        <dbReference type="ARBA" id="ARBA00023329"/>
    </source>
</evidence>
<sequence>MVPSRRTWNLGATPSLRGLWRVGRAGEPEPGMARPAPASPAARPFPHTGPGRLRTGRGRDSPAGGDEDSSTRSAARPALAQCRALSVDWASPGSPHRLYLTLQQALRDKGCESKSQGAKEEKLPKRQAPAPRRGREAQEAGGTMNVEKTGGRLFGSGRCSSLSGPPGAAPVVHRMVEAMSQLQEEKAQLQEELVALRERLAVCDSDQQATSTQLQNQVEHLKQKLISQAQEVSRLRSELGGTDLEKHRDLLIVENERLRQEMRRCEAELQDMRAKPAVPCTGCEHSQESAQLRDKLSQLQLEVAENKGLLSELNLEVQQKTDRLAEVELRLKDCLAEKAQEEERLSRRLRDSHETIASLRAQSPPVKITMYESELERAHGQMLEEMQSLEEDKNRAIEEAFARAQVEMKAVHENLAGVRTNLLTLQPALRTLTNDYNGLKRQVRGFPLLLQEALKSVKAEIGQAIDEVNSNNQELLRKYRRELQLRKKCHNELVRLKGNIRVIARVRPVTKEDGEGPEATNAVTFDPDDDSIIHLLHKGKPVSFELDKVFSPKASQQDVFQEVQALITSCIDGFNVCIFAYGQTGAGKTYTMEGTLENPGINQRALQLLFSEVQEKASDWEYTITVSAAEIYNEVLRDLLGQEPQEKLEIRLCPDGSGQLYVPGLTEFQVQSVEDINKVFEFGHTNRTTEFTNLNEHSSRSHALLIVTVHGVDGSTGLRTTGKLNLVDLAGSERVGKSGAEGSRLREAQHINKSLSALGDVIAALRSRQGHVPFRNSKLTYLLQDSLSGDSKTLMVVQVSPVEKNTSETLYSLKFAERVRSVELGPGSRRAELVSWSSQEHLEWEPACQTPQPSARAHSAPGSGTTSRPGSIRRKLQPSGKSRPLPV</sequence>
<keyword evidence="9" id="KW-0965">Cell junction</keyword>
<dbReference type="InterPro" id="IPR019821">
    <property type="entry name" value="Kinesin_motor_CS"/>
</dbReference>
<dbReference type="AlphaFoldDB" id="A0A6J3QGK3"/>
<feature type="region of interest" description="Disordered" evidence="19">
    <location>
        <begin position="1"/>
        <end position="77"/>
    </location>
</feature>
<feature type="compositionally biased region" description="Basic and acidic residues" evidence="19">
    <location>
        <begin position="110"/>
        <end position="124"/>
    </location>
</feature>
<evidence type="ECO:0000256" key="3">
    <source>
        <dbReference type="ARBA" id="ARBA00004536"/>
    </source>
</evidence>
<comment type="similarity">
    <text evidence="16 17">Belongs to the TRAFAC class myosin-kinesin ATPase superfamily. Kinesin family.</text>
</comment>
<dbReference type="FunFam" id="3.40.850.10:FF:000022">
    <property type="entry name" value="Kinesin-like protein"/>
    <property type="match status" value="1"/>
</dbReference>
<protein>
    <recommendedName>
        <fullName evidence="17">Kinesin-like protein</fullName>
    </recommendedName>
</protein>
<dbReference type="Proteomes" id="UP000245320">
    <property type="component" value="Chromosome 19"/>
</dbReference>
<evidence type="ECO:0000256" key="19">
    <source>
        <dbReference type="SAM" id="MobiDB-lite"/>
    </source>
</evidence>
<feature type="binding site" evidence="16">
    <location>
        <begin position="582"/>
        <end position="589"/>
    </location>
    <ligand>
        <name>ATP</name>
        <dbReference type="ChEBI" id="CHEBI:30616"/>
    </ligand>
</feature>
<feature type="coiled-coil region" evidence="18">
    <location>
        <begin position="372"/>
        <end position="399"/>
    </location>
</feature>
<dbReference type="InterPro" id="IPR027640">
    <property type="entry name" value="Kinesin-like_fam"/>
</dbReference>
<dbReference type="GO" id="GO:0007018">
    <property type="term" value="P:microtubule-based movement"/>
    <property type="evidence" value="ECO:0007669"/>
    <property type="project" value="InterPro"/>
</dbReference>
<feature type="domain" description="Kinesin motor" evidence="20">
    <location>
        <begin position="499"/>
        <end position="822"/>
    </location>
</feature>
<dbReference type="PRINTS" id="PR00380">
    <property type="entry name" value="KINESINHEAVY"/>
</dbReference>
<dbReference type="InterPro" id="IPR001752">
    <property type="entry name" value="Kinesin_motor_dom"/>
</dbReference>
<feature type="compositionally biased region" description="Polar residues" evidence="19">
    <location>
        <begin position="1"/>
        <end position="12"/>
    </location>
</feature>
<evidence type="ECO:0000256" key="7">
    <source>
        <dbReference type="ARBA" id="ARBA00022741"/>
    </source>
</evidence>
<evidence type="ECO:0000259" key="20">
    <source>
        <dbReference type="PROSITE" id="PS50067"/>
    </source>
</evidence>
<dbReference type="PANTHER" id="PTHR47972">
    <property type="entry name" value="KINESIN-LIKE PROTEIN KLP-3"/>
    <property type="match status" value="1"/>
</dbReference>